<evidence type="ECO:0000256" key="1">
    <source>
        <dbReference type="SAM" id="MobiDB-lite"/>
    </source>
</evidence>
<keyword evidence="3" id="KW-1185">Reference proteome</keyword>
<feature type="compositionally biased region" description="Basic and acidic residues" evidence="1">
    <location>
        <begin position="72"/>
        <end position="82"/>
    </location>
</feature>
<protein>
    <submittedName>
        <fullName evidence="2">Uncharacterized protein</fullName>
    </submittedName>
</protein>
<organism evidence="2 3">
    <name type="scientific">Lachnellula suecica</name>
    <dbReference type="NCBI Taxonomy" id="602035"/>
    <lineage>
        <taxon>Eukaryota</taxon>
        <taxon>Fungi</taxon>
        <taxon>Dikarya</taxon>
        <taxon>Ascomycota</taxon>
        <taxon>Pezizomycotina</taxon>
        <taxon>Leotiomycetes</taxon>
        <taxon>Helotiales</taxon>
        <taxon>Lachnaceae</taxon>
        <taxon>Lachnellula</taxon>
    </lineage>
</organism>
<evidence type="ECO:0000313" key="2">
    <source>
        <dbReference type="EMBL" id="TVY80765.1"/>
    </source>
</evidence>
<dbReference type="OrthoDB" id="3563541at2759"/>
<feature type="compositionally biased region" description="Low complexity" evidence="1">
    <location>
        <begin position="83"/>
        <end position="103"/>
    </location>
</feature>
<reference evidence="2 3" key="1">
    <citation type="submission" date="2018-05" db="EMBL/GenBank/DDBJ databases">
        <title>Genome sequencing and assembly of the regulated plant pathogen Lachnellula willkommii and related sister species for the development of diagnostic species identification markers.</title>
        <authorList>
            <person name="Giroux E."/>
            <person name="Bilodeau G."/>
        </authorList>
    </citation>
    <scope>NUCLEOTIDE SEQUENCE [LARGE SCALE GENOMIC DNA]</scope>
    <source>
        <strain evidence="2 3">CBS 268.59</strain>
    </source>
</reference>
<accession>A0A8T9C4Z4</accession>
<dbReference type="EMBL" id="QGMK01000615">
    <property type="protein sequence ID" value="TVY80765.1"/>
    <property type="molecule type" value="Genomic_DNA"/>
</dbReference>
<dbReference type="AlphaFoldDB" id="A0A8T9C4Z4"/>
<comment type="caution">
    <text evidence="2">The sequence shown here is derived from an EMBL/GenBank/DDBJ whole genome shotgun (WGS) entry which is preliminary data.</text>
</comment>
<feature type="compositionally biased region" description="Low complexity" evidence="1">
    <location>
        <begin position="60"/>
        <end position="69"/>
    </location>
</feature>
<evidence type="ECO:0000313" key="3">
    <source>
        <dbReference type="Proteomes" id="UP000469558"/>
    </source>
</evidence>
<dbReference type="Proteomes" id="UP000469558">
    <property type="component" value="Unassembled WGS sequence"/>
</dbReference>
<feature type="compositionally biased region" description="Low complexity" evidence="1">
    <location>
        <begin position="10"/>
        <end position="31"/>
    </location>
</feature>
<proteinExistence type="predicted"/>
<sequence>MDRHGRTKPSSSKNESSGSHRPSSSRQPSSRLDLDNKMPSRLDLPSERSETSSKIHHSSSKYQPSSSRHPSSRHEPGDKMPSKLDLPSSKPKPSSSAHGSSSKQYPPVSTAPYPGFLTINLNSSANYHTSSLRPSSRPVPHASSSQNRREQSAAPSQAQTFFKSNYDTHMASRQPQINSLPPAERAEQEKWAQSQLQQHATCAAGWDWIQVPEGYVCTGGGHGVTHELLAEGKGGVMYNPEGRPGGRFGSPMGDTFDVWAGPFYGQDILDIMNAYSPNGERLRRIYYGY</sequence>
<feature type="compositionally biased region" description="Basic and acidic residues" evidence="1">
    <location>
        <begin position="32"/>
        <end position="53"/>
    </location>
</feature>
<feature type="region of interest" description="Disordered" evidence="1">
    <location>
        <begin position="1"/>
        <end position="109"/>
    </location>
</feature>
<gene>
    <name evidence="2" type="ORF">LSUE1_G005318</name>
</gene>
<name>A0A8T9C4Z4_9HELO</name>
<feature type="region of interest" description="Disordered" evidence="1">
    <location>
        <begin position="127"/>
        <end position="157"/>
    </location>
</feature>